<reference evidence="1" key="2">
    <citation type="submission" date="2020-11" db="EMBL/GenBank/DDBJ databases">
        <authorList>
            <person name="McCartney M.A."/>
            <person name="Auch B."/>
            <person name="Kono T."/>
            <person name="Mallez S."/>
            <person name="Becker A."/>
            <person name="Gohl D.M."/>
            <person name="Silverstein K.A.T."/>
            <person name="Koren S."/>
            <person name="Bechman K.B."/>
            <person name="Herman A."/>
            <person name="Abrahante J.E."/>
            <person name="Garbe J."/>
        </authorList>
    </citation>
    <scope>NUCLEOTIDE SEQUENCE</scope>
    <source>
        <strain evidence="1">Duluth1</strain>
        <tissue evidence="1">Whole animal</tissue>
    </source>
</reference>
<organism evidence="1 2">
    <name type="scientific">Dreissena polymorpha</name>
    <name type="common">Zebra mussel</name>
    <name type="synonym">Mytilus polymorpha</name>
    <dbReference type="NCBI Taxonomy" id="45954"/>
    <lineage>
        <taxon>Eukaryota</taxon>
        <taxon>Metazoa</taxon>
        <taxon>Spiralia</taxon>
        <taxon>Lophotrochozoa</taxon>
        <taxon>Mollusca</taxon>
        <taxon>Bivalvia</taxon>
        <taxon>Autobranchia</taxon>
        <taxon>Heteroconchia</taxon>
        <taxon>Euheterodonta</taxon>
        <taxon>Imparidentia</taxon>
        <taxon>Neoheterodontei</taxon>
        <taxon>Myida</taxon>
        <taxon>Dreissenoidea</taxon>
        <taxon>Dreissenidae</taxon>
        <taxon>Dreissena</taxon>
    </lineage>
</organism>
<keyword evidence="2" id="KW-1185">Reference proteome</keyword>
<dbReference type="EMBL" id="JAIWYP010000008">
    <property type="protein sequence ID" value="KAH3789905.1"/>
    <property type="molecule type" value="Genomic_DNA"/>
</dbReference>
<evidence type="ECO:0000313" key="1">
    <source>
        <dbReference type="EMBL" id="KAH3789905.1"/>
    </source>
</evidence>
<proteinExistence type="predicted"/>
<reference evidence="1" key="1">
    <citation type="journal article" date="2019" name="bioRxiv">
        <title>The Genome of the Zebra Mussel, Dreissena polymorpha: A Resource for Invasive Species Research.</title>
        <authorList>
            <person name="McCartney M.A."/>
            <person name="Auch B."/>
            <person name="Kono T."/>
            <person name="Mallez S."/>
            <person name="Zhang Y."/>
            <person name="Obille A."/>
            <person name="Becker A."/>
            <person name="Abrahante J.E."/>
            <person name="Garbe J."/>
            <person name="Badalamenti J.P."/>
            <person name="Herman A."/>
            <person name="Mangelson H."/>
            <person name="Liachko I."/>
            <person name="Sullivan S."/>
            <person name="Sone E.D."/>
            <person name="Koren S."/>
            <person name="Silverstein K.A.T."/>
            <person name="Beckman K.B."/>
            <person name="Gohl D.M."/>
        </authorList>
    </citation>
    <scope>NUCLEOTIDE SEQUENCE</scope>
    <source>
        <strain evidence="1">Duluth1</strain>
        <tissue evidence="1">Whole animal</tissue>
    </source>
</reference>
<dbReference type="AlphaFoldDB" id="A0A9D4IWX4"/>
<gene>
    <name evidence="1" type="ORF">DPMN_168095</name>
</gene>
<name>A0A9D4IWX4_DREPO</name>
<sequence length="51" mass="5558">MRSSITAGEYAQSGQQLSCPHISHNFIADAVACNQTARKRAGLELCWPHMA</sequence>
<comment type="caution">
    <text evidence="1">The sequence shown here is derived from an EMBL/GenBank/DDBJ whole genome shotgun (WGS) entry which is preliminary data.</text>
</comment>
<accession>A0A9D4IWX4</accession>
<dbReference type="Proteomes" id="UP000828390">
    <property type="component" value="Unassembled WGS sequence"/>
</dbReference>
<evidence type="ECO:0000313" key="2">
    <source>
        <dbReference type="Proteomes" id="UP000828390"/>
    </source>
</evidence>
<protein>
    <submittedName>
        <fullName evidence="1">Uncharacterized protein</fullName>
    </submittedName>
</protein>